<name>A0A6C0JMI7_9ZZZZ</name>
<keyword evidence="1" id="KW-0472">Membrane</keyword>
<reference evidence="2" key="1">
    <citation type="journal article" date="2020" name="Nature">
        <title>Giant virus diversity and host interactions through global metagenomics.</title>
        <authorList>
            <person name="Schulz F."/>
            <person name="Roux S."/>
            <person name="Paez-Espino D."/>
            <person name="Jungbluth S."/>
            <person name="Walsh D.A."/>
            <person name="Denef V.J."/>
            <person name="McMahon K.D."/>
            <person name="Konstantinidis K.T."/>
            <person name="Eloe-Fadrosh E.A."/>
            <person name="Kyrpides N.C."/>
            <person name="Woyke T."/>
        </authorList>
    </citation>
    <scope>NUCLEOTIDE SEQUENCE</scope>
    <source>
        <strain evidence="2">GVMAG-M-3300027736-24</strain>
    </source>
</reference>
<protein>
    <submittedName>
        <fullName evidence="2">Uncharacterized protein</fullName>
    </submittedName>
</protein>
<dbReference type="EMBL" id="MN740429">
    <property type="protein sequence ID" value="QHU05940.1"/>
    <property type="molecule type" value="Genomic_DNA"/>
</dbReference>
<sequence>MFIFLIIISNICLCIVFYKHQVEYKTPQIIFIDFFIIWNIITISILIWVWIYEPTPETLNWMISFIK</sequence>
<keyword evidence="1" id="KW-0812">Transmembrane</keyword>
<dbReference type="AlphaFoldDB" id="A0A6C0JMI7"/>
<keyword evidence="1" id="KW-1133">Transmembrane helix</keyword>
<organism evidence="2">
    <name type="scientific">viral metagenome</name>
    <dbReference type="NCBI Taxonomy" id="1070528"/>
    <lineage>
        <taxon>unclassified sequences</taxon>
        <taxon>metagenomes</taxon>
        <taxon>organismal metagenomes</taxon>
    </lineage>
</organism>
<feature type="transmembrane region" description="Helical" evidence="1">
    <location>
        <begin position="30"/>
        <end position="52"/>
    </location>
</feature>
<evidence type="ECO:0000256" key="1">
    <source>
        <dbReference type="SAM" id="Phobius"/>
    </source>
</evidence>
<evidence type="ECO:0000313" key="2">
    <source>
        <dbReference type="EMBL" id="QHU05940.1"/>
    </source>
</evidence>
<proteinExistence type="predicted"/>
<accession>A0A6C0JMI7</accession>